<comment type="cofactor">
    <cofactor evidence="5">
        <name>Ca(2+)</name>
        <dbReference type="ChEBI" id="CHEBI:29108"/>
    </cofactor>
    <text evidence="5">Binds 1 Ca(2+) ion per dimer.</text>
</comment>
<dbReference type="PIRSF" id="PIRSF001227">
    <property type="entry name" value="Pen_acylase"/>
    <property type="match status" value="1"/>
</dbReference>
<dbReference type="GO" id="GO:0016811">
    <property type="term" value="F:hydrolase activity, acting on carbon-nitrogen (but not peptide) bonds, in linear amides"/>
    <property type="evidence" value="ECO:0007669"/>
    <property type="project" value="InterPro"/>
</dbReference>
<evidence type="ECO:0000313" key="8">
    <source>
        <dbReference type="EMBL" id="ADU90662.1"/>
    </source>
</evidence>
<dbReference type="EMBL" id="FJ965830">
    <property type="protein sequence ID" value="ADU90662.1"/>
    <property type="molecule type" value="Genomic_DNA"/>
</dbReference>
<gene>
    <name evidence="8" type="ORF">CCT_ORF03018</name>
</gene>
<dbReference type="MEROPS" id="S45.003"/>
<keyword evidence="7" id="KW-0812">Transmembrane</keyword>
<evidence type="ECO:0000256" key="5">
    <source>
        <dbReference type="PIRSR" id="PIRSR001227-2"/>
    </source>
</evidence>
<dbReference type="PANTHER" id="PTHR34218:SF4">
    <property type="entry name" value="ACYL-HOMOSERINE LACTONE ACYLASE QUIP"/>
    <property type="match status" value="1"/>
</dbReference>
<dbReference type="GO" id="GO:0017000">
    <property type="term" value="P:antibiotic biosynthetic process"/>
    <property type="evidence" value="ECO:0007669"/>
    <property type="project" value="InterPro"/>
</dbReference>
<keyword evidence="7" id="KW-1133">Transmembrane helix</keyword>
<dbReference type="PANTHER" id="PTHR34218">
    <property type="entry name" value="PEPTIDASE S45 PENICILLIN AMIDASE"/>
    <property type="match status" value="1"/>
</dbReference>
<dbReference type="Gene3D" id="1.10.1400.10">
    <property type="match status" value="1"/>
</dbReference>
<dbReference type="InterPro" id="IPR014395">
    <property type="entry name" value="Pen/GL7ACA/AHL_acylase"/>
</dbReference>
<keyword evidence="5" id="KW-0106">Calcium</keyword>
<evidence type="ECO:0000256" key="1">
    <source>
        <dbReference type="ARBA" id="ARBA00006586"/>
    </source>
</evidence>
<dbReference type="Gene3D" id="1.10.439.10">
    <property type="entry name" value="Penicillin Amidohydrolase, domain 1"/>
    <property type="match status" value="1"/>
</dbReference>
<proteinExistence type="inferred from homology"/>
<organism evidence="8">
    <name type="scientific">Collimonas sp. MPS11E8</name>
    <dbReference type="NCBI Taxonomy" id="716659"/>
    <lineage>
        <taxon>Bacteria</taxon>
        <taxon>Pseudomonadati</taxon>
        <taxon>Pseudomonadota</taxon>
        <taxon>Betaproteobacteria</taxon>
        <taxon>Burkholderiales</taxon>
        <taxon>Oxalobacteraceae</taxon>
        <taxon>Collimonas</taxon>
    </lineage>
</organism>
<dbReference type="InterPro" id="IPR002692">
    <property type="entry name" value="S45"/>
</dbReference>
<feature type="binding site" evidence="5">
    <location>
        <position position="345"/>
    </location>
    <ligand>
        <name>Ca(2+)</name>
        <dbReference type="ChEBI" id="CHEBI:29108"/>
    </ligand>
</feature>
<dbReference type="SUPFAM" id="SSF56235">
    <property type="entry name" value="N-terminal nucleophile aminohydrolases (Ntn hydrolases)"/>
    <property type="match status" value="1"/>
</dbReference>
<keyword evidence="5" id="KW-0479">Metal-binding</keyword>
<dbReference type="Gene3D" id="3.60.20.10">
    <property type="entry name" value="Glutamine Phosphoribosylpyrophosphate, subunit 1, domain 1"/>
    <property type="match status" value="1"/>
</dbReference>
<evidence type="ECO:0000256" key="4">
    <source>
        <dbReference type="PIRSR" id="PIRSR001227-1"/>
    </source>
</evidence>
<evidence type="ECO:0000256" key="3">
    <source>
        <dbReference type="ARBA" id="ARBA00023145"/>
    </source>
</evidence>
<sequence>MKSRKNAAGRWLKYLLSAFVLVVLAVLVGVAVFLRASLPQLDGEIREAGLGAAMQVERDAAGVPTIKARDQFDLSYGLGYLHAQDRFFQMDYLRRTGAGELSELFGSAGLDLDREHRLYQFRAQAETLFTHLPAADQRLLQRYAKGVNDGLRGLSARPFEYAVLGAQPEEWRPEDSLLVIWAMYFQLQGTLPSRQIAREWLRQQATPEQLALLLPTASEFDAPMDAAGIAAVAAPLPALAPAWFGAAGSGVSKNASLDYRSSVGSSNWAIAGNRSARGGAIVGNDMHLMLGLPNTWYRAVFDYPGQAGASRRIAGVTLPGLPAMVAGSNGQVAWGFTVAYADCFDLVPLERDAQDPHKFKLDGSWQLATSALESIKVKGAPAVALPVLKTSRGPVREIDGKFYAMHWVAQAEGAVNMGIARIADATDIAGAMAAASQAGMPAENIVVGDRAGHIGWTIAGPLPDRRAQLAGNAQNAGQNDGQTDGNSSWQSLLPPADYPRVVDPSGGQLWTANNRQLAGDAYRLIGDGGADIGARAGQVRDDLTALGTTDEHAAYQISLDDRALFMQRWRDQALHALDGAALAGRPERAEFRRLLSDSWSGHASVDSVGYTLARGYLYQLYDVIFDGVNVRLKQVDSGADYELANPRWPALVARLVDQQPAAWLPAGAHSWSEVQLMAIDRTIAALKNKGVALDQARWGERNVLRIAHPFAASLPVIGRWLAVAPEAVPGDSHMPRVAGPDFGQSERMVVSPGAEEHGIFNMPGGQSGHPLSRFFLAGHEAWVKGETTPFLPGATRYSLKFSP</sequence>
<dbReference type="AlphaFoldDB" id="E8ZAA0"/>
<dbReference type="InterPro" id="IPR043147">
    <property type="entry name" value="Penicillin_amidase_A-knob"/>
</dbReference>
<dbReference type="InterPro" id="IPR043146">
    <property type="entry name" value="Penicillin_amidase_N_B-knob"/>
</dbReference>
<dbReference type="GO" id="GO:0046872">
    <property type="term" value="F:metal ion binding"/>
    <property type="evidence" value="ECO:0007669"/>
    <property type="project" value="UniProtKB-KW"/>
</dbReference>
<reference evidence="8" key="1">
    <citation type="submission" date="2009-04" db="EMBL/GenBank/DDBJ databases">
        <title>Violacein-producing Collimonas sp. from the sea surface microlayer of costal waters in Trondelag, Norway: assessment of potential for biosynthesis of secondary metabolites through genome mining.</title>
        <authorList>
            <person name="Hakvaag S."/>
            <person name="Fjaervik E."/>
            <person name="Klinkenberg G."/>
            <person name="Borgos S.E.F."/>
            <person name="Josefsen K.D."/>
            <person name="Ellingsen T.E."/>
            <person name="Zotchev S.B."/>
        </authorList>
    </citation>
    <scope>NUCLEOTIDE SEQUENCE</scope>
    <source>
        <strain evidence="8">MPS11E8</strain>
    </source>
</reference>
<evidence type="ECO:0000256" key="2">
    <source>
        <dbReference type="ARBA" id="ARBA00022801"/>
    </source>
</evidence>
<comment type="similarity">
    <text evidence="1">Belongs to the peptidase S45 family.</text>
</comment>
<dbReference type="Pfam" id="PF01804">
    <property type="entry name" value="Penicil_amidase"/>
    <property type="match status" value="1"/>
</dbReference>
<dbReference type="InterPro" id="IPR023343">
    <property type="entry name" value="Penicillin_amidase_dom1"/>
</dbReference>
<feature type="active site" description="Nucleophile" evidence="4">
    <location>
        <position position="265"/>
    </location>
</feature>
<evidence type="ECO:0000256" key="7">
    <source>
        <dbReference type="SAM" id="Phobius"/>
    </source>
</evidence>
<feature type="compositionally biased region" description="Low complexity" evidence="6">
    <location>
        <begin position="470"/>
        <end position="482"/>
    </location>
</feature>
<evidence type="ECO:0000256" key="6">
    <source>
        <dbReference type="SAM" id="MobiDB-lite"/>
    </source>
</evidence>
<keyword evidence="2" id="KW-0378">Hydrolase</keyword>
<dbReference type="Gene3D" id="2.30.120.10">
    <property type="match status" value="1"/>
</dbReference>
<accession>E8ZAA0</accession>
<name>E8ZAA0_9BURK</name>
<feature type="region of interest" description="Disordered" evidence="6">
    <location>
        <begin position="470"/>
        <end position="490"/>
    </location>
</feature>
<keyword evidence="3" id="KW-0865">Zymogen</keyword>
<keyword evidence="7" id="KW-0472">Membrane</keyword>
<dbReference type="CDD" id="cd03747">
    <property type="entry name" value="Ntn_PGA_like"/>
    <property type="match status" value="1"/>
</dbReference>
<protein>
    <submittedName>
        <fullName evidence="8">Putative penicillin amidase</fullName>
    </submittedName>
</protein>
<dbReference type="InterPro" id="IPR029055">
    <property type="entry name" value="Ntn_hydrolases_N"/>
</dbReference>
<feature type="transmembrane region" description="Helical" evidence="7">
    <location>
        <begin position="12"/>
        <end position="34"/>
    </location>
</feature>
<feature type="binding site" evidence="5">
    <location>
        <position position="342"/>
    </location>
    <ligand>
        <name>Ca(2+)</name>
        <dbReference type="ChEBI" id="CHEBI:29108"/>
    </ligand>
</feature>